<accession>A0A6N7XK51</accession>
<feature type="transmembrane region" description="Helical" evidence="1">
    <location>
        <begin position="146"/>
        <end position="172"/>
    </location>
</feature>
<protein>
    <recommendedName>
        <fullName evidence="4">Conjugal transfer protein TraX</fullName>
    </recommendedName>
</protein>
<keyword evidence="1" id="KW-0812">Transmembrane</keyword>
<proteinExistence type="predicted"/>
<keyword evidence="1" id="KW-1133">Transmembrane helix</keyword>
<organism evidence="2 3">
    <name type="scientific">Tissierella pigra</name>
    <dbReference type="NCBI Taxonomy" id="2607614"/>
    <lineage>
        <taxon>Bacteria</taxon>
        <taxon>Bacillati</taxon>
        <taxon>Bacillota</taxon>
        <taxon>Tissierellia</taxon>
        <taxon>Tissierellales</taxon>
        <taxon>Tissierellaceae</taxon>
        <taxon>Tissierella</taxon>
    </lineage>
</organism>
<keyword evidence="3" id="KW-1185">Reference proteome</keyword>
<dbReference type="EMBL" id="VUNQ01000011">
    <property type="protein sequence ID" value="MSU01162.1"/>
    <property type="molecule type" value="Genomic_DNA"/>
</dbReference>
<feature type="transmembrane region" description="Helical" evidence="1">
    <location>
        <begin position="45"/>
        <end position="63"/>
    </location>
</feature>
<dbReference type="Pfam" id="PF05857">
    <property type="entry name" value="TraX"/>
    <property type="match status" value="1"/>
</dbReference>
<dbReference type="Proteomes" id="UP000469523">
    <property type="component" value="Unassembled WGS sequence"/>
</dbReference>
<evidence type="ECO:0000256" key="1">
    <source>
        <dbReference type="SAM" id="Phobius"/>
    </source>
</evidence>
<dbReference type="InterPro" id="IPR008875">
    <property type="entry name" value="TraX"/>
</dbReference>
<evidence type="ECO:0008006" key="4">
    <source>
        <dbReference type="Google" id="ProtNLM"/>
    </source>
</evidence>
<evidence type="ECO:0000313" key="2">
    <source>
        <dbReference type="EMBL" id="MSU01162.1"/>
    </source>
</evidence>
<comment type="caution">
    <text evidence="2">The sequence shown here is derived from an EMBL/GenBank/DDBJ whole genome shotgun (WGS) entry which is preliminary data.</text>
</comment>
<dbReference type="AlphaFoldDB" id="A0A6N7XK51"/>
<feature type="transmembrane region" description="Helical" evidence="1">
    <location>
        <begin position="226"/>
        <end position="247"/>
    </location>
</feature>
<feature type="transmembrane region" description="Helical" evidence="1">
    <location>
        <begin position="184"/>
        <end position="214"/>
    </location>
</feature>
<reference evidence="2 3" key="1">
    <citation type="submission" date="2019-09" db="EMBL/GenBank/DDBJ databases">
        <title>In-depth cultivation of the pig gut microbiome towards novel bacterial diversity and tailored functional studies.</title>
        <authorList>
            <person name="Wylensek D."/>
            <person name="Hitch T.C.A."/>
            <person name="Clavel T."/>
        </authorList>
    </citation>
    <scope>NUCLEOTIDE SEQUENCE [LARGE SCALE GENOMIC DNA]</scope>
    <source>
        <strain evidence="2 3">WCA3-693-APC-4?</strain>
    </source>
</reference>
<evidence type="ECO:0000313" key="3">
    <source>
        <dbReference type="Proteomes" id="UP000469523"/>
    </source>
</evidence>
<gene>
    <name evidence="2" type="ORF">FYJ83_06725</name>
</gene>
<sequence length="249" mass="29287">MCYFMEVMTQRRGLNGFQIKLIMAFLMVLNHLEFGYNFVSDDLAHVFLIISRCVAPMFAYLAIEGIIYTRNLKRYCLRLVMWTILVLAGNKLLTYLLINFSSTIVESNYIYLKIRTFICPTIVAGVLCISFIIWSKDSKGIVRSLFLMMSAICFIIGFWSEWGVVLLPFMLITYFLHNKKGERFLGYIAVEIIAILLRSEIYYFFVFPFIALYNGERGLNNKFGKYFFYVFYPLHLWIIAFINFIILSR</sequence>
<keyword evidence="1" id="KW-0472">Membrane</keyword>
<feature type="transmembrane region" description="Helical" evidence="1">
    <location>
        <begin position="110"/>
        <end position="134"/>
    </location>
</feature>
<name>A0A6N7XK51_9FIRM</name>
<feature type="transmembrane region" description="Helical" evidence="1">
    <location>
        <begin position="75"/>
        <end position="98"/>
    </location>
</feature>